<feature type="domain" description="DUF397" evidence="1">
    <location>
        <begin position="15"/>
        <end position="38"/>
    </location>
</feature>
<gene>
    <name evidence="2" type="ORF">J2S66_005867</name>
</gene>
<dbReference type="EMBL" id="JAVDSG010000001">
    <property type="protein sequence ID" value="MDR6597483.1"/>
    <property type="molecule type" value="Genomic_DNA"/>
</dbReference>
<dbReference type="RefSeq" id="WP_374726144.1">
    <property type="nucleotide sequence ID" value="NZ_JAVDSG010000001.1"/>
</dbReference>
<keyword evidence="3" id="KW-1185">Reference proteome</keyword>
<evidence type="ECO:0000259" key="1">
    <source>
        <dbReference type="Pfam" id="PF04149"/>
    </source>
</evidence>
<protein>
    <recommendedName>
        <fullName evidence="1">DUF397 domain-containing protein</fullName>
    </recommendedName>
</protein>
<reference evidence="2 3" key="1">
    <citation type="submission" date="2023-07" db="EMBL/GenBank/DDBJ databases">
        <title>Sequencing the genomes of 1000 actinobacteria strains.</title>
        <authorList>
            <person name="Klenk H.-P."/>
        </authorList>
    </citation>
    <scope>NUCLEOTIDE SEQUENCE [LARGE SCALE GENOMIC DNA]</scope>
    <source>
        <strain evidence="2 3">DSM 43749</strain>
    </source>
</reference>
<name>A0ABU1Q3N7_9PSEU</name>
<proteinExistence type="predicted"/>
<evidence type="ECO:0000313" key="2">
    <source>
        <dbReference type="EMBL" id="MDR6597483.1"/>
    </source>
</evidence>
<organism evidence="2 3">
    <name type="scientific">Saccharothrix longispora</name>
    <dbReference type="NCBI Taxonomy" id="33920"/>
    <lineage>
        <taxon>Bacteria</taxon>
        <taxon>Bacillati</taxon>
        <taxon>Actinomycetota</taxon>
        <taxon>Actinomycetes</taxon>
        <taxon>Pseudonocardiales</taxon>
        <taxon>Pseudonocardiaceae</taxon>
        <taxon>Saccharothrix</taxon>
    </lineage>
</organism>
<dbReference type="Pfam" id="PF04149">
    <property type="entry name" value="DUF397"/>
    <property type="match status" value="2"/>
</dbReference>
<comment type="caution">
    <text evidence="2">The sequence shown here is derived from an EMBL/GenBank/DDBJ whole genome shotgun (WGS) entry which is preliminary data.</text>
</comment>
<dbReference type="Proteomes" id="UP001268819">
    <property type="component" value="Unassembled WGS sequence"/>
</dbReference>
<dbReference type="InterPro" id="IPR007278">
    <property type="entry name" value="DUF397"/>
</dbReference>
<evidence type="ECO:0000313" key="3">
    <source>
        <dbReference type="Proteomes" id="UP001268819"/>
    </source>
</evidence>
<feature type="domain" description="DUF397" evidence="1">
    <location>
        <begin position="39"/>
        <end position="91"/>
    </location>
</feature>
<sequence length="94" mass="9913">MKEATNMSTVDFTGAVWRKSSRSGGASNTNCVEVAFVDAVWRKSSRSNGASNANCVEVASAGPVVGVRDSKNPTAATLAFPAVQWAFFLRRLGS</sequence>
<accession>A0ABU1Q3N7</accession>